<reference evidence="3 4" key="1">
    <citation type="journal article" date="2014" name="BMC Genomics">
        <title>Genome and secretome analysis of the hemibiotrophic fungal pathogen, Moniliophthora roreri, which causes frosty pod rot disease of cacao: mechanisms of the biotrophic and necrotrophic phases.</title>
        <authorList>
            <person name="Meinhardt L.W."/>
            <person name="Costa G.G.L."/>
            <person name="Thomazella D.P.T."/>
            <person name="Teixeira P.J.P.L."/>
            <person name="Carazzolle M.F."/>
            <person name="Schuster S.C."/>
            <person name="Carlson J.E."/>
            <person name="Guiltinan M.J."/>
            <person name="Mieczkowski P."/>
            <person name="Farmer A."/>
            <person name="Ramaraj T."/>
            <person name="Crozier J."/>
            <person name="Davis R.E."/>
            <person name="Shao J."/>
            <person name="Melnick R.L."/>
            <person name="Pereira G.A.G."/>
            <person name="Bailey B.A."/>
        </authorList>
    </citation>
    <scope>NUCLEOTIDE SEQUENCE [LARGE SCALE GENOMIC DNA]</scope>
    <source>
        <strain evidence="3 4">MCA 2997</strain>
    </source>
</reference>
<keyword evidence="4" id="KW-1185">Reference proteome</keyword>
<dbReference type="HOGENOM" id="CLU_1195144_0_0_1"/>
<organism evidence="3 4">
    <name type="scientific">Moniliophthora roreri (strain MCA 2997)</name>
    <name type="common">Cocoa frosty pod rot fungus</name>
    <name type="synonym">Crinipellis roreri</name>
    <dbReference type="NCBI Taxonomy" id="1381753"/>
    <lineage>
        <taxon>Eukaryota</taxon>
        <taxon>Fungi</taxon>
        <taxon>Dikarya</taxon>
        <taxon>Basidiomycota</taxon>
        <taxon>Agaricomycotina</taxon>
        <taxon>Agaricomycetes</taxon>
        <taxon>Agaricomycetidae</taxon>
        <taxon>Agaricales</taxon>
        <taxon>Marasmiineae</taxon>
        <taxon>Marasmiaceae</taxon>
        <taxon>Moniliophthora</taxon>
    </lineage>
</organism>
<dbReference type="OrthoDB" id="3248740at2759"/>
<keyword evidence="1" id="KW-0472">Membrane</keyword>
<protein>
    <submittedName>
        <fullName evidence="3">Uncharacterized protein</fullName>
    </submittedName>
</protein>
<keyword evidence="2" id="KW-0732">Signal</keyword>
<evidence type="ECO:0000256" key="2">
    <source>
        <dbReference type="SAM" id="SignalP"/>
    </source>
</evidence>
<keyword evidence="1" id="KW-0812">Transmembrane</keyword>
<evidence type="ECO:0000256" key="1">
    <source>
        <dbReference type="SAM" id="Phobius"/>
    </source>
</evidence>
<comment type="caution">
    <text evidence="3">The sequence shown here is derived from an EMBL/GenBank/DDBJ whole genome shotgun (WGS) entry which is preliminary data.</text>
</comment>
<name>V2X750_MONRO</name>
<evidence type="ECO:0000313" key="3">
    <source>
        <dbReference type="EMBL" id="ESK88290.1"/>
    </source>
</evidence>
<dbReference type="EMBL" id="AWSO01000666">
    <property type="protein sequence ID" value="ESK88290.1"/>
    <property type="molecule type" value="Genomic_DNA"/>
</dbReference>
<dbReference type="KEGG" id="mrr:Moror_14859"/>
<feature type="transmembrane region" description="Helical" evidence="1">
    <location>
        <begin position="139"/>
        <end position="158"/>
    </location>
</feature>
<feature type="transmembrane region" description="Helical" evidence="1">
    <location>
        <begin position="95"/>
        <end position="119"/>
    </location>
</feature>
<proteinExistence type="predicted"/>
<dbReference type="AlphaFoldDB" id="V2X750"/>
<feature type="chain" id="PRO_5004713524" evidence="2">
    <location>
        <begin position="18"/>
        <end position="232"/>
    </location>
</feature>
<evidence type="ECO:0000313" key="4">
    <source>
        <dbReference type="Proteomes" id="UP000017559"/>
    </source>
</evidence>
<sequence>MMTVMIMPVALLWASFASSIMLTYCVVNVGGNIVLGSFHDPPFCRNIQTVSYAAPAATTAVATFLIGIKTWDFLKISRARGIIDARLSRRSRAEYVLVLLLESGLAYFVFFLAQVILTIPVVKDAINLHPSLQFATTVFSYQTSSIVGMYPTIIICLVHAQRSTMDTTLCSIDGSNGYYGREATSIALSSFRTARPDLNSAREDVESESEQVGPHVFKAGSYIRVVKETRRG</sequence>
<keyword evidence="1" id="KW-1133">Transmembrane helix</keyword>
<gene>
    <name evidence="3" type="ORF">Moror_14859</name>
</gene>
<dbReference type="Proteomes" id="UP000017559">
    <property type="component" value="Unassembled WGS sequence"/>
</dbReference>
<accession>V2X750</accession>
<feature type="transmembrane region" description="Helical" evidence="1">
    <location>
        <begin position="49"/>
        <end position="74"/>
    </location>
</feature>
<feature type="signal peptide" evidence="2">
    <location>
        <begin position="1"/>
        <end position="17"/>
    </location>
</feature>